<proteinExistence type="predicted"/>
<keyword evidence="1" id="KW-0547">Nucleotide-binding</keyword>
<evidence type="ECO:0000313" key="4">
    <source>
        <dbReference type="EMBL" id="UUI67224.1"/>
    </source>
</evidence>
<dbReference type="InterPro" id="IPR003959">
    <property type="entry name" value="ATPase_AAA_core"/>
</dbReference>
<evidence type="ECO:0000259" key="3">
    <source>
        <dbReference type="SMART" id="SM00382"/>
    </source>
</evidence>
<protein>
    <submittedName>
        <fullName evidence="4">AAA family ATPase</fullName>
    </submittedName>
</protein>
<gene>
    <name evidence="4" type="ORF">NP095_08360</name>
</gene>
<keyword evidence="5" id="KW-1185">Reference proteome</keyword>
<dbReference type="InterPro" id="IPR003593">
    <property type="entry name" value="AAA+_ATPase"/>
</dbReference>
<evidence type="ECO:0000256" key="1">
    <source>
        <dbReference type="ARBA" id="ARBA00022741"/>
    </source>
</evidence>
<feature type="domain" description="AAA+ ATPase" evidence="3">
    <location>
        <begin position="343"/>
        <end position="488"/>
    </location>
</feature>
<dbReference type="PRINTS" id="PR00300">
    <property type="entry name" value="CLPPROTEASEA"/>
</dbReference>
<accession>A0ABY5KBM7</accession>
<dbReference type="SMART" id="SM00382">
    <property type="entry name" value="AAA"/>
    <property type="match status" value="1"/>
</dbReference>
<organism evidence="4 5">
    <name type="scientific">Aeromicrobium duanguangcaii</name>
    <dbReference type="NCBI Taxonomy" id="2968086"/>
    <lineage>
        <taxon>Bacteria</taxon>
        <taxon>Bacillati</taxon>
        <taxon>Actinomycetota</taxon>
        <taxon>Actinomycetes</taxon>
        <taxon>Propionibacteriales</taxon>
        <taxon>Nocardioidaceae</taxon>
        <taxon>Aeromicrobium</taxon>
    </lineage>
</organism>
<dbReference type="PANTHER" id="PTHR11638">
    <property type="entry name" value="ATP-DEPENDENT CLP PROTEASE"/>
    <property type="match status" value="1"/>
</dbReference>
<dbReference type="PANTHER" id="PTHR11638:SF18">
    <property type="entry name" value="HEAT SHOCK PROTEIN 104"/>
    <property type="match status" value="1"/>
</dbReference>
<keyword evidence="2" id="KW-0067">ATP-binding</keyword>
<dbReference type="CDD" id="cd19499">
    <property type="entry name" value="RecA-like_ClpB_Hsp104-like"/>
    <property type="match status" value="1"/>
</dbReference>
<reference evidence="4 5" key="1">
    <citation type="submission" date="2022-07" db="EMBL/GenBank/DDBJ databases">
        <title>Novel species in genus Aeromicrobium.</title>
        <authorList>
            <person name="Ye L."/>
        </authorList>
    </citation>
    <scope>NUCLEOTIDE SEQUENCE [LARGE SCALE GENOMIC DNA]</scope>
    <source>
        <strain evidence="5">zg-Y50</strain>
    </source>
</reference>
<dbReference type="Proteomes" id="UP001315860">
    <property type="component" value="Chromosome"/>
</dbReference>
<dbReference type="InterPro" id="IPR001270">
    <property type="entry name" value="ClpA/B"/>
</dbReference>
<dbReference type="InterPro" id="IPR027417">
    <property type="entry name" value="P-loop_NTPase"/>
</dbReference>
<dbReference type="EMBL" id="CP101990">
    <property type="protein sequence ID" value="UUI67224.1"/>
    <property type="molecule type" value="Genomic_DNA"/>
</dbReference>
<name>A0ABY5KBM7_9ACTN</name>
<dbReference type="RefSeq" id="WP_232416362.1">
    <property type="nucleotide sequence ID" value="NZ_CP101990.1"/>
</dbReference>
<dbReference type="SUPFAM" id="SSF52540">
    <property type="entry name" value="P-loop containing nucleoside triphosphate hydrolases"/>
    <property type="match status" value="1"/>
</dbReference>
<sequence>MSRTDPMTPRALASEFPHWLRDVDAHLPVAAQFVLHGNIRDRHLIPVDSSFRFLETPQALAALLELSNYAAVITYDPVGGLGLQPDTAESRSALAQLERGQQWIERLGRPLSFEALGELITAVQPAQPRARVALAIDYVSQFSPAGAATSEGLHGVFRTALHRMHRTRQTYVADMERTSLYNPVFWIVDRPSDLPGWLVGATDGSHPVPIPLPDLDARARAARQLAAGLSQRGMGDFTDDQRREFVSQTDGMTLRAMFEIIQLANDQRLSTAEFESAIRMYRVGLIDNPWNQAALRQNIRDAGTLMSSRVLGQPGAIRRSLDILMRSTTGLTSAHTGGRSTGPRGVLFLAGPTGVGKTELAKILTEVIFGNPNAYIRFDMSEFSNTGSDLRLMGAPPGYIGHEAGGELTNAVRQKPFSLVLFDEIEKAHPPIMDKFLQILSDGRLTDGSGATVHFSETIIVFTSNKGMADPLPNGDLPTAKLGFPEFDAHVRQSVSRHFAEELGRPELLNRLGDNIVVFDFIRTDVATELLTNFVANTLARVRELHAIDVTLAETAHKTLWRECCSDLSMGGRGIGQRVESVLTNPLARAVFLHDDSDSPIHIRNFIREEGGAWALDIG</sequence>
<evidence type="ECO:0000313" key="5">
    <source>
        <dbReference type="Proteomes" id="UP001315860"/>
    </source>
</evidence>
<dbReference type="Pfam" id="PF07724">
    <property type="entry name" value="AAA_2"/>
    <property type="match status" value="1"/>
</dbReference>
<dbReference type="InterPro" id="IPR050130">
    <property type="entry name" value="ClpA_ClpB"/>
</dbReference>
<evidence type="ECO:0000256" key="2">
    <source>
        <dbReference type="ARBA" id="ARBA00022840"/>
    </source>
</evidence>
<dbReference type="Gene3D" id="3.40.50.300">
    <property type="entry name" value="P-loop containing nucleotide triphosphate hydrolases"/>
    <property type="match status" value="1"/>
</dbReference>